<dbReference type="PROSITE" id="PS50893">
    <property type="entry name" value="ABC_TRANSPORTER_2"/>
    <property type="match status" value="1"/>
</dbReference>
<dbReference type="STRING" id="582667.SAMN05192568_102829"/>
<dbReference type="Pfam" id="PF00005">
    <property type="entry name" value="ABC_tran"/>
    <property type="match status" value="1"/>
</dbReference>
<keyword evidence="7" id="KW-1185">Reference proteome</keyword>
<dbReference type="InterPro" id="IPR050166">
    <property type="entry name" value="ABC_transporter_ATP-bind"/>
</dbReference>
<dbReference type="AlphaFoldDB" id="A0A1I4Q506"/>
<name>A0A1I4Q506_9HYPH</name>
<dbReference type="Gene3D" id="3.40.50.300">
    <property type="entry name" value="P-loop containing nucleotide triphosphate hydrolases"/>
    <property type="match status" value="1"/>
</dbReference>
<accession>A0A1I4Q506</accession>
<comment type="similarity">
    <text evidence="1">Belongs to the ABC transporter superfamily.</text>
</comment>
<dbReference type="PANTHER" id="PTHR42788">
    <property type="entry name" value="TAURINE IMPORT ATP-BINDING PROTEIN-RELATED"/>
    <property type="match status" value="1"/>
</dbReference>
<feature type="domain" description="ABC transporter" evidence="5">
    <location>
        <begin position="6"/>
        <end position="237"/>
    </location>
</feature>
<dbReference type="GO" id="GO:0016887">
    <property type="term" value="F:ATP hydrolysis activity"/>
    <property type="evidence" value="ECO:0007669"/>
    <property type="project" value="InterPro"/>
</dbReference>
<gene>
    <name evidence="6" type="ORF">SAMN05192568_102829</name>
</gene>
<reference evidence="7" key="1">
    <citation type="submission" date="2016-10" db="EMBL/GenBank/DDBJ databases">
        <authorList>
            <person name="Varghese N."/>
            <person name="Submissions S."/>
        </authorList>
    </citation>
    <scope>NUCLEOTIDE SEQUENCE [LARGE SCALE GENOMIC DNA]</scope>
    <source>
        <strain evidence="7">BL36</strain>
    </source>
</reference>
<evidence type="ECO:0000256" key="4">
    <source>
        <dbReference type="ARBA" id="ARBA00022840"/>
    </source>
</evidence>
<dbReference type="InterPro" id="IPR003439">
    <property type="entry name" value="ABC_transporter-like_ATP-bd"/>
</dbReference>
<dbReference type="InterPro" id="IPR003593">
    <property type="entry name" value="AAA+_ATPase"/>
</dbReference>
<evidence type="ECO:0000256" key="1">
    <source>
        <dbReference type="ARBA" id="ARBA00005417"/>
    </source>
</evidence>
<keyword evidence="4 6" id="KW-0067">ATP-binding</keyword>
<dbReference type="EMBL" id="FOTK01000028">
    <property type="protein sequence ID" value="SFM35114.1"/>
    <property type="molecule type" value="Genomic_DNA"/>
</dbReference>
<dbReference type="SUPFAM" id="SSF52540">
    <property type="entry name" value="P-loop containing nucleoside triphosphate hydrolases"/>
    <property type="match status" value="1"/>
</dbReference>
<evidence type="ECO:0000256" key="3">
    <source>
        <dbReference type="ARBA" id="ARBA00022741"/>
    </source>
</evidence>
<dbReference type="PANTHER" id="PTHR42788:SF13">
    <property type="entry name" value="ALIPHATIC SULFONATES IMPORT ATP-BINDING PROTEIN SSUB"/>
    <property type="match status" value="1"/>
</dbReference>
<keyword evidence="2" id="KW-0813">Transport</keyword>
<sequence>MAHGELGLKGIAKTFTVDGRLLPALDGIDLTVTPGEFITIVGASGCGKSTLLRIIAGLETDHAGEAVHDGQTIRGPSLARGLVFQEPRLFPWLTVEANVALGLENAGLSRDAKRAAVSDHIALVGLTGFENAYPRQLSGGMAQRAAIARGLVNRPGVLLLDEPFGALDAFTRAHLQEELQGIVAREGITAVLVTHDVDEAVYLGDRVVVMAPRPGRITRIVPVDEPRPRSRTAAALLHKREAVLAALDAGSWGRPEPRRLDAPDEPLRQPAAAIALQGAA</sequence>
<dbReference type="RefSeq" id="WP_092044243.1">
    <property type="nucleotide sequence ID" value="NZ_FOTK01000028.1"/>
</dbReference>
<dbReference type="CDD" id="cd03293">
    <property type="entry name" value="ABC_NrtD_SsuB_transporters"/>
    <property type="match status" value="1"/>
</dbReference>
<dbReference type="OrthoDB" id="9797536at2"/>
<protein>
    <submittedName>
        <fullName evidence="6">Sulfonate transport system ATP-binding protein</fullName>
    </submittedName>
</protein>
<evidence type="ECO:0000313" key="6">
    <source>
        <dbReference type="EMBL" id="SFM35114.1"/>
    </source>
</evidence>
<proteinExistence type="inferred from homology"/>
<dbReference type="PROSITE" id="PS00211">
    <property type="entry name" value="ABC_TRANSPORTER_1"/>
    <property type="match status" value="1"/>
</dbReference>
<organism evidence="6 7">
    <name type="scientific">Methylobacterium pseudosasicola</name>
    <dbReference type="NCBI Taxonomy" id="582667"/>
    <lineage>
        <taxon>Bacteria</taxon>
        <taxon>Pseudomonadati</taxon>
        <taxon>Pseudomonadota</taxon>
        <taxon>Alphaproteobacteria</taxon>
        <taxon>Hyphomicrobiales</taxon>
        <taxon>Methylobacteriaceae</taxon>
        <taxon>Methylobacterium</taxon>
    </lineage>
</organism>
<dbReference type="Proteomes" id="UP000199048">
    <property type="component" value="Unassembled WGS sequence"/>
</dbReference>
<evidence type="ECO:0000313" key="7">
    <source>
        <dbReference type="Proteomes" id="UP000199048"/>
    </source>
</evidence>
<keyword evidence="3" id="KW-0547">Nucleotide-binding</keyword>
<evidence type="ECO:0000259" key="5">
    <source>
        <dbReference type="PROSITE" id="PS50893"/>
    </source>
</evidence>
<evidence type="ECO:0000256" key="2">
    <source>
        <dbReference type="ARBA" id="ARBA00022448"/>
    </source>
</evidence>
<dbReference type="GO" id="GO:0005524">
    <property type="term" value="F:ATP binding"/>
    <property type="evidence" value="ECO:0007669"/>
    <property type="project" value="UniProtKB-KW"/>
</dbReference>
<dbReference type="InterPro" id="IPR027417">
    <property type="entry name" value="P-loop_NTPase"/>
</dbReference>
<dbReference type="InterPro" id="IPR017871">
    <property type="entry name" value="ABC_transporter-like_CS"/>
</dbReference>
<dbReference type="SMART" id="SM00382">
    <property type="entry name" value="AAA"/>
    <property type="match status" value="1"/>
</dbReference>